<evidence type="ECO:0000256" key="3">
    <source>
        <dbReference type="ARBA" id="ARBA00023163"/>
    </source>
</evidence>
<sequence length="217" mass="23924">MGGEASVDPGTRITHAVWTLLESDGYDALQLRDVARVARVSMSTIYQRYPNRDELVLAAITEWVDAHIYRELAPPDPGETLAEGLIRMLRYVFEPWEHNPHMLEPYFRARSIPGGRRLDAKGFEAVLPVAAQIFAGIRPDYAADLGLVLTNMTYALVGRCAAGDLDSTEILPAMERVIMRMTGDNVPLTTPVTAADDHTEDFPAFGIGPSFHSPFAP</sequence>
<dbReference type="SUPFAM" id="SSF46689">
    <property type="entry name" value="Homeodomain-like"/>
    <property type="match status" value="1"/>
</dbReference>
<accession>A0ABV3FYB7</accession>
<dbReference type="PANTHER" id="PTHR30055:SF234">
    <property type="entry name" value="HTH-TYPE TRANSCRIPTIONAL REGULATOR BETI"/>
    <property type="match status" value="1"/>
</dbReference>
<dbReference type="InterPro" id="IPR001647">
    <property type="entry name" value="HTH_TetR"/>
</dbReference>
<name>A0ABV3FYB7_9NOCA</name>
<dbReference type="Gene3D" id="1.10.357.10">
    <property type="entry name" value="Tetracycline Repressor, domain 2"/>
    <property type="match status" value="1"/>
</dbReference>
<evidence type="ECO:0000259" key="5">
    <source>
        <dbReference type="PROSITE" id="PS50977"/>
    </source>
</evidence>
<dbReference type="InterPro" id="IPR009057">
    <property type="entry name" value="Homeodomain-like_sf"/>
</dbReference>
<keyword evidence="1" id="KW-0805">Transcription regulation</keyword>
<dbReference type="RefSeq" id="WP_355085824.1">
    <property type="nucleotide sequence ID" value="NZ_JBEXKW010000018.1"/>
</dbReference>
<gene>
    <name evidence="6" type="ORF">AB0I48_22925</name>
</gene>
<protein>
    <submittedName>
        <fullName evidence="6">TetR family transcriptional regulator</fullName>
    </submittedName>
</protein>
<dbReference type="PROSITE" id="PS50977">
    <property type="entry name" value="HTH_TETR_2"/>
    <property type="match status" value="1"/>
</dbReference>
<proteinExistence type="predicted"/>
<evidence type="ECO:0000256" key="2">
    <source>
        <dbReference type="ARBA" id="ARBA00023125"/>
    </source>
</evidence>
<feature type="DNA-binding region" description="H-T-H motif" evidence="4">
    <location>
        <begin position="30"/>
        <end position="49"/>
    </location>
</feature>
<dbReference type="Pfam" id="PF17925">
    <property type="entry name" value="TetR_C_20"/>
    <property type="match status" value="1"/>
</dbReference>
<dbReference type="InterPro" id="IPR041642">
    <property type="entry name" value="KstR_C"/>
</dbReference>
<dbReference type="Proteomes" id="UP001551695">
    <property type="component" value="Unassembled WGS sequence"/>
</dbReference>
<keyword evidence="7" id="KW-1185">Reference proteome</keyword>
<keyword evidence="2 4" id="KW-0238">DNA-binding</keyword>
<evidence type="ECO:0000313" key="7">
    <source>
        <dbReference type="Proteomes" id="UP001551695"/>
    </source>
</evidence>
<evidence type="ECO:0000256" key="1">
    <source>
        <dbReference type="ARBA" id="ARBA00023015"/>
    </source>
</evidence>
<dbReference type="PANTHER" id="PTHR30055">
    <property type="entry name" value="HTH-TYPE TRANSCRIPTIONAL REGULATOR RUTR"/>
    <property type="match status" value="1"/>
</dbReference>
<comment type="caution">
    <text evidence="6">The sequence shown here is derived from an EMBL/GenBank/DDBJ whole genome shotgun (WGS) entry which is preliminary data.</text>
</comment>
<feature type="domain" description="HTH tetR-type" evidence="5">
    <location>
        <begin position="7"/>
        <end position="67"/>
    </location>
</feature>
<dbReference type="EMBL" id="JBFAKC010000010">
    <property type="protein sequence ID" value="MEV0710423.1"/>
    <property type="molecule type" value="Genomic_DNA"/>
</dbReference>
<keyword evidence="3" id="KW-0804">Transcription</keyword>
<evidence type="ECO:0000256" key="4">
    <source>
        <dbReference type="PROSITE-ProRule" id="PRU00335"/>
    </source>
</evidence>
<dbReference type="Pfam" id="PF00440">
    <property type="entry name" value="TetR_N"/>
    <property type="match status" value="1"/>
</dbReference>
<reference evidence="6 7" key="1">
    <citation type="submission" date="2024-06" db="EMBL/GenBank/DDBJ databases">
        <title>The Natural Products Discovery Center: Release of the First 8490 Sequenced Strains for Exploring Actinobacteria Biosynthetic Diversity.</title>
        <authorList>
            <person name="Kalkreuter E."/>
            <person name="Kautsar S.A."/>
            <person name="Yang D."/>
            <person name="Bader C.D."/>
            <person name="Teijaro C.N."/>
            <person name="Fluegel L."/>
            <person name="Davis C.M."/>
            <person name="Simpson J.R."/>
            <person name="Lauterbach L."/>
            <person name="Steele A.D."/>
            <person name="Gui C."/>
            <person name="Meng S."/>
            <person name="Li G."/>
            <person name="Viehrig K."/>
            <person name="Ye F."/>
            <person name="Su P."/>
            <person name="Kiefer A.F."/>
            <person name="Nichols A."/>
            <person name="Cepeda A.J."/>
            <person name="Yan W."/>
            <person name="Fan B."/>
            <person name="Jiang Y."/>
            <person name="Adhikari A."/>
            <person name="Zheng C.-J."/>
            <person name="Schuster L."/>
            <person name="Cowan T.M."/>
            <person name="Smanski M.J."/>
            <person name="Chevrette M.G."/>
            <person name="De Carvalho L.P.S."/>
            <person name="Shen B."/>
        </authorList>
    </citation>
    <scope>NUCLEOTIDE SEQUENCE [LARGE SCALE GENOMIC DNA]</scope>
    <source>
        <strain evidence="6 7">NPDC050403</strain>
    </source>
</reference>
<organism evidence="6 7">
    <name type="scientific">Nocardia aurea</name>
    <dbReference type="NCBI Taxonomy" id="2144174"/>
    <lineage>
        <taxon>Bacteria</taxon>
        <taxon>Bacillati</taxon>
        <taxon>Actinomycetota</taxon>
        <taxon>Actinomycetes</taxon>
        <taxon>Mycobacteriales</taxon>
        <taxon>Nocardiaceae</taxon>
        <taxon>Nocardia</taxon>
    </lineage>
</organism>
<dbReference type="InterPro" id="IPR050109">
    <property type="entry name" value="HTH-type_TetR-like_transc_reg"/>
</dbReference>
<evidence type="ECO:0000313" key="6">
    <source>
        <dbReference type="EMBL" id="MEV0710423.1"/>
    </source>
</evidence>